<evidence type="ECO:0000259" key="5">
    <source>
        <dbReference type="PROSITE" id="PS50885"/>
    </source>
</evidence>
<evidence type="ECO:0000313" key="7">
    <source>
        <dbReference type="EMBL" id="MFD2093023.1"/>
    </source>
</evidence>
<dbReference type="NCBIfam" id="TIGR00254">
    <property type="entry name" value="GGDEF"/>
    <property type="match status" value="1"/>
</dbReference>
<dbReference type="CDD" id="cd06225">
    <property type="entry name" value="HAMP"/>
    <property type="match status" value="1"/>
</dbReference>
<keyword evidence="3" id="KW-0472">Membrane</keyword>
<evidence type="ECO:0000256" key="1">
    <source>
        <dbReference type="ARBA" id="ARBA00022692"/>
    </source>
</evidence>
<comment type="caution">
    <text evidence="7">The sequence shown here is derived from an EMBL/GenBank/DDBJ whole genome shotgun (WGS) entry which is preliminary data.</text>
</comment>
<dbReference type="SMART" id="SM00052">
    <property type="entry name" value="EAL"/>
    <property type="match status" value="1"/>
</dbReference>
<feature type="domain" description="GGDEF" evidence="6">
    <location>
        <begin position="291"/>
        <end position="422"/>
    </location>
</feature>
<dbReference type="InterPro" id="IPR003660">
    <property type="entry name" value="HAMP_dom"/>
</dbReference>
<organism evidence="7 8">
    <name type="scientific">Blastococcus deserti</name>
    <dbReference type="NCBI Taxonomy" id="2259033"/>
    <lineage>
        <taxon>Bacteria</taxon>
        <taxon>Bacillati</taxon>
        <taxon>Actinomycetota</taxon>
        <taxon>Actinomycetes</taxon>
        <taxon>Geodermatophilales</taxon>
        <taxon>Geodermatophilaceae</taxon>
        <taxon>Blastococcus</taxon>
    </lineage>
</organism>
<dbReference type="PROSITE" id="PS50885">
    <property type="entry name" value="HAMP"/>
    <property type="match status" value="1"/>
</dbReference>
<evidence type="ECO:0000256" key="3">
    <source>
        <dbReference type="SAM" id="Phobius"/>
    </source>
</evidence>
<dbReference type="Pfam" id="PF00563">
    <property type="entry name" value="EAL"/>
    <property type="match status" value="1"/>
</dbReference>
<dbReference type="SMART" id="SM00304">
    <property type="entry name" value="HAMP"/>
    <property type="match status" value="1"/>
</dbReference>
<evidence type="ECO:0000256" key="2">
    <source>
        <dbReference type="ARBA" id="ARBA00022989"/>
    </source>
</evidence>
<keyword evidence="2 3" id="KW-1133">Transmembrane helix</keyword>
<dbReference type="SUPFAM" id="SSF158472">
    <property type="entry name" value="HAMP domain-like"/>
    <property type="match status" value="1"/>
</dbReference>
<keyword evidence="1 3" id="KW-0812">Transmembrane</keyword>
<evidence type="ECO:0000259" key="4">
    <source>
        <dbReference type="PROSITE" id="PS50883"/>
    </source>
</evidence>
<feature type="domain" description="HAMP" evidence="5">
    <location>
        <begin position="207"/>
        <end position="259"/>
    </location>
</feature>
<dbReference type="Gene3D" id="6.10.340.10">
    <property type="match status" value="1"/>
</dbReference>
<accession>A0ABW4XEF2</accession>
<dbReference type="InterPro" id="IPR029787">
    <property type="entry name" value="Nucleotide_cyclase"/>
</dbReference>
<dbReference type="CDD" id="cd01948">
    <property type="entry name" value="EAL"/>
    <property type="match status" value="1"/>
</dbReference>
<dbReference type="InterPro" id="IPR052155">
    <property type="entry name" value="Biofilm_reg_signaling"/>
</dbReference>
<dbReference type="InterPro" id="IPR001633">
    <property type="entry name" value="EAL_dom"/>
</dbReference>
<evidence type="ECO:0000259" key="6">
    <source>
        <dbReference type="PROSITE" id="PS50887"/>
    </source>
</evidence>
<dbReference type="PANTHER" id="PTHR44757">
    <property type="entry name" value="DIGUANYLATE CYCLASE DGCP"/>
    <property type="match status" value="1"/>
</dbReference>
<dbReference type="PROSITE" id="PS50883">
    <property type="entry name" value="EAL"/>
    <property type="match status" value="1"/>
</dbReference>
<dbReference type="InterPro" id="IPR043128">
    <property type="entry name" value="Rev_trsase/Diguanyl_cyclase"/>
</dbReference>
<protein>
    <submittedName>
        <fullName evidence="7">Bifunctional diguanylate cyclase/phosphodiesterase</fullName>
    </submittedName>
</protein>
<dbReference type="InterPro" id="IPR035919">
    <property type="entry name" value="EAL_sf"/>
</dbReference>
<dbReference type="InterPro" id="IPR000160">
    <property type="entry name" value="GGDEF_dom"/>
</dbReference>
<keyword evidence="8" id="KW-1185">Reference proteome</keyword>
<dbReference type="PROSITE" id="PS50887">
    <property type="entry name" value="GGDEF"/>
    <property type="match status" value="1"/>
</dbReference>
<dbReference type="CDD" id="cd01949">
    <property type="entry name" value="GGDEF"/>
    <property type="match status" value="1"/>
</dbReference>
<proteinExistence type="predicted"/>
<dbReference type="Gene3D" id="3.30.70.270">
    <property type="match status" value="1"/>
</dbReference>
<dbReference type="SUPFAM" id="SSF141868">
    <property type="entry name" value="EAL domain-like"/>
    <property type="match status" value="1"/>
</dbReference>
<dbReference type="RefSeq" id="WP_376878053.1">
    <property type="nucleotide sequence ID" value="NZ_JBHUHP010000016.1"/>
</dbReference>
<reference evidence="8" key="1">
    <citation type="journal article" date="2019" name="Int. J. Syst. Evol. Microbiol.">
        <title>The Global Catalogue of Microorganisms (GCM) 10K type strain sequencing project: providing services to taxonomists for standard genome sequencing and annotation.</title>
        <authorList>
            <consortium name="The Broad Institute Genomics Platform"/>
            <consortium name="The Broad Institute Genome Sequencing Center for Infectious Disease"/>
            <person name="Wu L."/>
            <person name="Ma J."/>
        </authorList>
    </citation>
    <scope>NUCLEOTIDE SEQUENCE [LARGE SCALE GENOMIC DNA]</scope>
    <source>
        <strain evidence="8">JCM 3338</strain>
    </source>
</reference>
<feature type="transmembrane region" description="Helical" evidence="3">
    <location>
        <begin position="183"/>
        <end position="203"/>
    </location>
</feature>
<dbReference type="SUPFAM" id="SSF55073">
    <property type="entry name" value="Nucleotide cyclase"/>
    <property type="match status" value="1"/>
</dbReference>
<dbReference type="Gene3D" id="3.20.20.450">
    <property type="entry name" value="EAL domain"/>
    <property type="match status" value="1"/>
</dbReference>
<name>A0ABW4XEF2_9ACTN</name>
<evidence type="ECO:0000313" key="8">
    <source>
        <dbReference type="Proteomes" id="UP001597402"/>
    </source>
</evidence>
<feature type="domain" description="EAL" evidence="4">
    <location>
        <begin position="431"/>
        <end position="686"/>
    </location>
</feature>
<dbReference type="Proteomes" id="UP001597402">
    <property type="component" value="Unassembled WGS sequence"/>
</dbReference>
<dbReference type="SMART" id="SM00267">
    <property type="entry name" value="GGDEF"/>
    <property type="match status" value="1"/>
</dbReference>
<dbReference type="Pfam" id="PF00990">
    <property type="entry name" value="GGDEF"/>
    <property type="match status" value="1"/>
</dbReference>
<sequence length="696" mass="74054">MSRSLSVRARMGAGVAAMALPLVAVSGTAIGGLETTLDSFADTKDEAIEEALPLARLQSLVVQVERDGQLAVLQPEASPPAAYEAARDRMADAFAALGGQQMTEEGDLASVAEVHARRAVAVLDEAVRSPATTAAERSTAASRLTEARGHVEEAVTALEQAEELASADILDEYEDAHESQRVVLGWIVAAAGIGLVVALAGGLHLTRSVLRPLGAFREAIRRLGDGMLSHRVELPSGDEFGTLARTFNAMAEQLERQQQELFRSARHDALTGLPNRVQLREHLDAALSADGATSLLLIDLDGFKSINDTLGHSVGDEVLCTVADRLRRTLRAGDLAVRLGGDEFAVAVSGDEAEAGQIATRVLDAVRPAIRHADRDLFLTASIGVASVSASASSAEDLLRLADLAMYQAKNDGKDDVRVHDAQRQEAIEDRMRLATDLPGALQAGELVLHYQPVHAIDGHDLVAVEALMRWEHPTLGLVSPGSFIPLAEKTGLIVPIGAWALDEACRQLREWRTLFGNERGLQMSVNVSARQLADEGFAALVGQTLSRHGIPAGSLVLEITESMLVEDQRSEVSRLAALKQIGVQLAVDDFGTGYSSLSYLPRFPVDQLKIDRSLVEQIDQPRGKAVAAGIIELARVLGLESVAEGIEDENQLTALAALGCALGQGFHLARPAAAADITERLAEALSGRQMSARSC</sequence>
<dbReference type="Pfam" id="PF00672">
    <property type="entry name" value="HAMP"/>
    <property type="match status" value="1"/>
</dbReference>
<dbReference type="PANTHER" id="PTHR44757:SF2">
    <property type="entry name" value="BIOFILM ARCHITECTURE MAINTENANCE PROTEIN MBAA"/>
    <property type="match status" value="1"/>
</dbReference>
<dbReference type="EMBL" id="JBHUHP010000016">
    <property type="protein sequence ID" value="MFD2093023.1"/>
    <property type="molecule type" value="Genomic_DNA"/>
</dbReference>
<gene>
    <name evidence="7" type="ORF">ACFSHS_15725</name>
</gene>